<proteinExistence type="predicted"/>
<reference evidence="2 3" key="1">
    <citation type="journal article" date="2019" name="Sci. Rep.">
        <title>Orb-weaving spider Araneus ventricosus genome elucidates the spidroin gene catalogue.</title>
        <authorList>
            <person name="Kono N."/>
            <person name="Nakamura H."/>
            <person name="Ohtoshi R."/>
            <person name="Moran D.A.P."/>
            <person name="Shinohara A."/>
            <person name="Yoshida Y."/>
            <person name="Fujiwara M."/>
            <person name="Mori M."/>
            <person name="Tomita M."/>
            <person name="Arakawa K."/>
        </authorList>
    </citation>
    <scope>NUCLEOTIDE SEQUENCE [LARGE SCALE GENOMIC DNA]</scope>
</reference>
<feature type="transmembrane region" description="Helical" evidence="1">
    <location>
        <begin position="12"/>
        <end position="29"/>
    </location>
</feature>
<sequence>MVLFIEWRAPWTAGSAVVGSITSCCGFFFQQMTRKIRGEFSLFTCLAYKGRALHCSSALFRGRVIPIDKKTTSLRVQQVCSRESEKEFLFSVAIYDLDGETTEEMTSRQRNWWSHSTKVRFGQFSETR</sequence>
<dbReference type="Proteomes" id="UP000499080">
    <property type="component" value="Unassembled WGS sequence"/>
</dbReference>
<keyword evidence="1" id="KW-0472">Membrane</keyword>
<accession>A0A4Y2DDM0</accession>
<keyword evidence="1" id="KW-1133">Transmembrane helix</keyword>
<organism evidence="2 3">
    <name type="scientific">Araneus ventricosus</name>
    <name type="common">Orbweaver spider</name>
    <name type="synonym">Epeira ventricosa</name>
    <dbReference type="NCBI Taxonomy" id="182803"/>
    <lineage>
        <taxon>Eukaryota</taxon>
        <taxon>Metazoa</taxon>
        <taxon>Ecdysozoa</taxon>
        <taxon>Arthropoda</taxon>
        <taxon>Chelicerata</taxon>
        <taxon>Arachnida</taxon>
        <taxon>Araneae</taxon>
        <taxon>Araneomorphae</taxon>
        <taxon>Entelegynae</taxon>
        <taxon>Araneoidea</taxon>
        <taxon>Araneidae</taxon>
        <taxon>Araneus</taxon>
    </lineage>
</organism>
<protein>
    <submittedName>
        <fullName evidence="2">Uncharacterized protein</fullName>
    </submittedName>
</protein>
<dbReference type="AlphaFoldDB" id="A0A4Y2DDM0"/>
<evidence type="ECO:0000313" key="2">
    <source>
        <dbReference type="EMBL" id="GBM14840.1"/>
    </source>
</evidence>
<keyword evidence="1" id="KW-0812">Transmembrane</keyword>
<name>A0A4Y2DDM0_ARAVE</name>
<gene>
    <name evidence="2" type="ORF">AVEN_222906_1</name>
</gene>
<comment type="caution">
    <text evidence="2">The sequence shown here is derived from an EMBL/GenBank/DDBJ whole genome shotgun (WGS) entry which is preliminary data.</text>
</comment>
<evidence type="ECO:0000256" key="1">
    <source>
        <dbReference type="SAM" id="Phobius"/>
    </source>
</evidence>
<keyword evidence="3" id="KW-1185">Reference proteome</keyword>
<dbReference type="EMBL" id="BGPR01089320">
    <property type="protein sequence ID" value="GBM14840.1"/>
    <property type="molecule type" value="Genomic_DNA"/>
</dbReference>
<evidence type="ECO:0000313" key="3">
    <source>
        <dbReference type="Proteomes" id="UP000499080"/>
    </source>
</evidence>